<dbReference type="Proteomes" id="UP000294743">
    <property type="component" value="Unassembled WGS sequence"/>
</dbReference>
<dbReference type="Gene3D" id="3.40.630.30">
    <property type="match status" value="1"/>
</dbReference>
<dbReference type="RefSeq" id="WP_134167413.1">
    <property type="nucleotide sequence ID" value="NZ_SODD01000001.1"/>
</dbReference>
<accession>A0A4R8A7F0</accession>
<keyword evidence="3" id="KW-1185">Reference proteome</keyword>
<sequence>MDIIKDKIPNQNELVDLYRLVGWDFYMEKVKNIEACYKASLCVYTVYDQERLIGCIRVVGDGMSIIYIQDVVVHPNYQHQGIATALVNEVLMDYASCYQKVLISEDDEQHRNFYKKLGFHFLSEASCMGYIQLNQDIE</sequence>
<organism evidence="2 3">
    <name type="scientific">Breznakia blatticola</name>
    <dbReference type="NCBI Taxonomy" id="1754012"/>
    <lineage>
        <taxon>Bacteria</taxon>
        <taxon>Bacillati</taxon>
        <taxon>Bacillota</taxon>
        <taxon>Erysipelotrichia</taxon>
        <taxon>Erysipelotrichales</taxon>
        <taxon>Erysipelotrichaceae</taxon>
        <taxon>Breznakia</taxon>
    </lineage>
</organism>
<dbReference type="EMBL" id="SODD01000001">
    <property type="protein sequence ID" value="TDW26408.1"/>
    <property type="molecule type" value="Genomic_DNA"/>
</dbReference>
<dbReference type="AlphaFoldDB" id="A0A4R8A7F0"/>
<proteinExistence type="predicted"/>
<dbReference type="OrthoDB" id="9775804at2"/>
<comment type="caution">
    <text evidence="2">The sequence shown here is derived from an EMBL/GenBank/DDBJ whole genome shotgun (WGS) entry which is preliminary data.</text>
</comment>
<dbReference type="CDD" id="cd04301">
    <property type="entry name" value="NAT_SF"/>
    <property type="match status" value="1"/>
</dbReference>
<dbReference type="InterPro" id="IPR000182">
    <property type="entry name" value="GNAT_dom"/>
</dbReference>
<evidence type="ECO:0000259" key="1">
    <source>
        <dbReference type="PROSITE" id="PS51186"/>
    </source>
</evidence>
<dbReference type="InterPro" id="IPR053144">
    <property type="entry name" value="Acetyltransferase_Butenolide"/>
</dbReference>
<protein>
    <submittedName>
        <fullName evidence="2">Acetyltransferase (GNAT) family protein</fullName>
    </submittedName>
</protein>
<feature type="domain" description="N-acetyltransferase" evidence="1">
    <location>
        <begin position="2"/>
        <end position="138"/>
    </location>
</feature>
<reference evidence="2 3" key="1">
    <citation type="submission" date="2019-03" db="EMBL/GenBank/DDBJ databases">
        <title>Genomic Encyclopedia of Type Strains, Phase IV (KMG-IV): sequencing the most valuable type-strain genomes for metagenomic binning, comparative biology and taxonomic classification.</title>
        <authorList>
            <person name="Goeker M."/>
        </authorList>
    </citation>
    <scope>NUCLEOTIDE SEQUENCE [LARGE SCALE GENOMIC DNA]</scope>
    <source>
        <strain evidence="2 3">DSM 28867</strain>
    </source>
</reference>
<dbReference type="InterPro" id="IPR016181">
    <property type="entry name" value="Acyl_CoA_acyltransferase"/>
</dbReference>
<dbReference type="Pfam" id="PF13508">
    <property type="entry name" value="Acetyltransf_7"/>
    <property type="match status" value="1"/>
</dbReference>
<dbReference type="PANTHER" id="PTHR43233">
    <property type="entry name" value="FAMILY N-ACETYLTRANSFERASE, PUTATIVE (AFU_ORTHOLOGUE AFUA_6G03350)-RELATED"/>
    <property type="match status" value="1"/>
</dbReference>
<dbReference type="PANTHER" id="PTHR43233:SF1">
    <property type="entry name" value="FAMILY N-ACETYLTRANSFERASE, PUTATIVE (AFU_ORTHOLOGUE AFUA_6G03350)-RELATED"/>
    <property type="match status" value="1"/>
</dbReference>
<keyword evidence="2" id="KW-0808">Transferase</keyword>
<name>A0A4R8A7F0_9FIRM</name>
<dbReference type="PROSITE" id="PS51186">
    <property type="entry name" value="GNAT"/>
    <property type="match status" value="1"/>
</dbReference>
<dbReference type="SUPFAM" id="SSF55729">
    <property type="entry name" value="Acyl-CoA N-acyltransferases (Nat)"/>
    <property type="match status" value="1"/>
</dbReference>
<evidence type="ECO:0000313" key="3">
    <source>
        <dbReference type="Proteomes" id="UP000294743"/>
    </source>
</evidence>
<evidence type="ECO:0000313" key="2">
    <source>
        <dbReference type="EMBL" id="TDW26408.1"/>
    </source>
</evidence>
<gene>
    <name evidence="2" type="ORF">EDD63_101123</name>
</gene>
<dbReference type="GO" id="GO:0016747">
    <property type="term" value="F:acyltransferase activity, transferring groups other than amino-acyl groups"/>
    <property type="evidence" value="ECO:0007669"/>
    <property type="project" value="InterPro"/>
</dbReference>